<dbReference type="InParanoid" id="A0A0V0R2R6"/>
<gene>
    <name evidence="2" type="ORF">PPERSA_08913</name>
</gene>
<organism evidence="2 3">
    <name type="scientific">Pseudocohnilembus persalinus</name>
    <name type="common">Ciliate</name>
    <dbReference type="NCBI Taxonomy" id="266149"/>
    <lineage>
        <taxon>Eukaryota</taxon>
        <taxon>Sar</taxon>
        <taxon>Alveolata</taxon>
        <taxon>Ciliophora</taxon>
        <taxon>Intramacronucleata</taxon>
        <taxon>Oligohymenophorea</taxon>
        <taxon>Scuticociliatia</taxon>
        <taxon>Philasterida</taxon>
        <taxon>Pseudocohnilembidae</taxon>
        <taxon>Pseudocohnilembus</taxon>
    </lineage>
</organism>
<comment type="caution">
    <text evidence="2">The sequence shown here is derived from an EMBL/GenBank/DDBJ whole genome shotgun (WGS) entry which is preliminary data.</text>
</comment>
<evidence type="ECO:0000313" key="2">
    <source>
        <dbReference type="EMBL" id="KRX08809.1"/>
    </source>
</evidence>
<dbReference type="Proteomes" id="UP000054937">
    <property type="component" value="Unassembled WGS sequence"/>
</dbReference>
<proteinExistence type="predicted"/>
<dbReference type="AlphaFoldDB" id="A0A0V0R2R6"/>
<sequence length="813" mass="96617">MNTEKLEESDLNHLNILKSKVQINEQNSDEESGKIEYIDPQREKQIKESFHIQYQTNNLTNKLDFLYKDIQTTNYLCNSQMRMHTQFDKLDKFKIEHHQQLQQHNLALNINLSFTQNSEEQNQNKLYQLIEPDEKDEKNQNKNQNENQEVYLDDSDLEEEKYLIQYNKEELNQDSSQNLVDPSSSIQQQQKQIKKKDKNNNDQNDEIQIQNYDEDEKERVNIFSMGRKNIKKNQNLYTSFSESYFSERQIAQAVQDQNIRSIQFKNQEYYQPIVDNQEDYGEVVQIKRTQEFIVAALNKSIKGKIIGSICQYQLKTKFELFDVLLENLDQISCFDISKDETIIIIGFHSGEVIAYSFATGQKIQKFKCHKGDVLQILIITDLEPKEYLSYDITGQFFRNYVNKGSIYNKYISNSEIIEVFNQQQAEQYLKMKQKITDIMLISKNLTQKYFGKRFKLLGVAYKNYVDIFLILQNSCKLIFQFKKPKFIQTQLNPCISWGDGQFRLKNSPEVLFLSSFGKYMFLTRLQVYEDELAFHKQAYFIMPKDILYAAFIDSSIILVILADNINQINLVHTHYFEFGFPENQEQLDQLEQLSQQGDYSLGKQKGYFKSEKSNYYEQNICQIYNQFQPIKSIFTHTQQQFIYLNNQNFLIAEFMQWKDYLIEDTLKCNWISTMQKSLAIYQGKVKFLGGIKADIKERNDEMQHFICKKLSFTFLTFSIKIGDKKINQTGIEEQLKILFEFAFKTQTEIYLFQDLRLILEEYKLTKYFYNVLEHFISLQMVPFIPEIALNEICEHFASQNKVNYQNLYTFLKN</sequence>
<dbReference type="EMBL" id="LDAU01000057">
    <property type="protein sequence ID" value="KRX08809.1"/>
    <property type="molecule type" value="Genomic_DNA"/>
</dbReference>
<accession>A0A0V0R2R6</accession>
<dbReference type="SUPFAM" id="SSF50978">
    <property type="entry name" value="WD40 repeat-like"/>
    <property type="match status" value="1"/>
</dbReference>
<dbReference type="InterPro" id="IPR015943">
    <property type="entry name" value="WD40/YVTN_repeat-like_dom_sf"/>
</dbReference>
<feature type="region of interest" description="Disordered" evidence="1">
    <location>
        <begin position="173"/>
        <end position="206"/>
    </location>
</feature>
<feature type="compositionally biased region" description="Polar residues" evidence="1">
    <location>
        <begin position="173"/>
        <end position="185"/>
    </location>
</feature>
<reference evidence="2 3" key="1">
    <citation type="journal article" date="2015" name="Sci. Rep.">
        <title>Genome of the facultative scuticociliatosis pathogen Pseudocohnilembus persalinus provides insight into its virulence through horizontal gene transfer.</title>
        <authorList>
            <person name="Xiong J."/>
            <person name="Wang G."/>
            <person name="Cheng J."/>
            <person name="Tian M."/>
            <person name="Pan X."/>
            <person name="Warren A."/>
            <person name="Jiang C."/>
            <person name="Yuan D."/>
            <person name="Miao W."/>
        </authorList>
    </citation>
    <scope>NUCLEOTIDE SEQUENCE [LARGE SCALE GENOMIC DNA]</scope>
    <source>
        <strain evidence="2">36N120E</strain>
    </source>
</reference>
<feature type="region of interest" description="Disordered" evidence="1">
    <location>
        <begin position="135"/>
        <end position="154"/>
    </location>
</feature>
<dbReference type="InterPro" id="IPR036322">
    <property type="entry name" value="WD40_repeat_dom_sf"/>
</dbReference>
<evidence type="ECO:0000256" key="1">
    <source>
        <dbReference type="SAM" id="MobiDB-lite"/>
    </source>
</evidence>
<protein>
    <submittedName>
        <fullName evidence="2">WD40-repeat-containing domain</fullName>
    </submittedName>
</protein>
<dbReference type="Gene3D" id="2.130.10.10">
    <property type="entry name" value="YVTN repeat-like/Quinoprotein amine dehydrogenase"/>
    <property type="match status" value="1"/>
</dbReference>
<name>A0A0V0R2R6_PSEPJ</name>
<evidence type="ECO:0000313" key="3">
    <source>
        <dbReference type="Proteomes" id="UP000054937"/>
    </source>
</evidence>
<keyword evidence="3" id="KW-1185">Reference proteome</keyword>